<evidence type="ECO:0000256" key="8">
    <source>
        <dbReference type="SAM" id="Phobius"/>
    </source>
</evidence>
<evidence type="ECO:0000259" key="9">
    <source>
        <dbReference type="Pfam" id="PF10223"/>
    </source>
</evidence>
<comment type="subcellular location">
    <subcellularLocation>
        <location evidence="1">Membrane</location>
        <topology evidence="1">Single-pass membrane protein</topology>
    </subcellularLocation>
</comment>
<accession>A0A212CV84</accession>
<feature type="compositionally biased region" description="Basic residues" evidence="7">
    <location>
        <begin position="74"/>
        <end position="84"/>
    </location>
</feature>
<dbReference type="PANTHER" id="PTHR21184:SF4">
    <property type="entry name" value="PROTEIN FAM151A"/>
    <property type="match status" value="1"/>
</dbReference>
<evidence type="ECO:0000256" key="2">
    <source>
        <dbReference type="ARBA" id="ARBA00022692"/>
    </source>
</evidence>
<dbReference type="InterPro" id="IPR019356">
    <property type="entry name" value="Menorin_dom"/>
</dbReference>
<dbReference type="Pfam" id="PF10223">
    <property type="entry name" value="Menorin_N"/>
    <property type="match status" value="1"/>
</dbReference>
<comment type="caution">
    <text evidence="10">The sequence shown here is derived from an EMBL/GenBank/DDBJ whole genome shotgun (WGS) entry which is preliminary data.</text>
</comment>
<dbReference type="AlphaFoldDB" id="A0A212CV84"/>
<feature type="domain" description="Menorin-like" evidence="9">
    <location>
        <begin position="91"/>
        <end position="209"/>
    </location>
</feature>
<keyword evidence="4 8" id="KW-0472">Membrane</keyword>
<evidence type="ECO:0000313" key="11">
    <source>
        <dbReference type="Proteomes" id="UP000242450"/>
    </source>
</evidence>
<name>A0A212CV84_CEREH</name>
<dbReference type="GO" id="GO:0016020">
    <property type="term" value="C:membrane"/>
    <property type="evidence" value="ECO:0007669"/>
    <property type="project" value="UniProtKB-SubCell"/>
</dbReference>
<evidence type="ECO:0000256" key="5">
    <source>
        <dbReference type="ARBA" id="ARBA00044104"/>
    </source>
</evidence>
<evidence type="ECO:0000256" key="6">
    <source>
        <dbReference type="ARBA" id="ARBA00044953"/>
    </source>
</evidence>
<feature type="non-terminal residue" evidence="10">
    <location>
        <position position="1"/>
    </location>
</feature>
<evidence type="ECO:0000313" key="10">
    <source>
        <dbReference type="EMBL" id="OWK09862.1"/>
    </source>
</evidence>
<feature type="transmembrane region" description="Helical" evidence="8">
    <location>
        <begin position="12"/>
        <end position="35"/>
    </location>
</feature>
<keyword evidence="2 8" id="KW-0812">Transmembrane</keyword>
<dbReference type="OrthoDB" id="413402at2759"/>
<gene>
    <name evidence="10" type="ORF">Celaphus_00006667</name>
</gene>
<protein>
    <recommendedName>
        <fullName evidence="5">Protein FAM151A</fullName>
    </recommendedName>
</protein>
<dbReference type="EMBL" id="MKHE01000012">
    <property type="protein sequence ID" value="OWK09862.1"/>
    <property type="molecule type" value="Genomic_DNA"/>
</dbReference>
<sequence length="225" mass="24576">RVAMANKKGCWKWAIVGGVSTVLVFATAMIVGFSLQKCTVPPGYEQDGICRSDADMLGCLLSLGCPQQQCHGPGIRRHNRRTQHSQRDRGPRHGAPPAIYSDNTQEQWLEAVLASSKKGNKLVFKSIKAVDSTLGLLRRLTEEGKVRRPVWINADILRGPTMFLALVQEKYLETTLSPGWTTISLSLFPNGIYTQTMVEKMQELMGAGTTGPTSAGCWANLTGTA</sequence>
<evidence type="ECO:0000256" key="4">
    <source>
        <dbReference type="ARBA" id="ARBA00023136"/>
    </source>
</evidence>
<keyword evidence="3 8" id="KW-1133">Transmembrane helix</keyword>
<proteinExistence type="inferred from homology"/>
<comment type="similarity">
    <text evidence="6">Belongs to the menorin family.</text>
</comment>
<dbReference type="GO" id="GO:0005615">
    <property type="term" value="C:extracellular space"/>
    <property type="evidence" value="ECO:0007669"/>
    <property type="project" value="TreeGrafter"/>
</dbReference>
<dbReference type="Proteomes" id="UP000242450">
    <property type="component" value="Chromosome 12"/>
</dbReference>
<keyword evidence="11" id="KW-1185">Reference proteome</keyword>
<organism evidence="10 11">
    <name type="scientific">Cervus elaphus hippelaphus</name>
    <name type="common">European red deer</name>
    <dbReference type="NCBI Taxonomy" id="46360"/>
    <lineage>
        <taxon>Eukaryota</taxon>
        <taxon>Metazoa</taxon>
        <taxon>Chordata</taxon>
        <taxon>Craniata</taxon>
        <taxon>Vertebrata</taxon>
        <taxon>Euteleostomi</taxon>
        <taxon>Mammalia</taxon>
        <taxon>Eutheria</taxon>
        <taxon>Laurasiatheria</taxon>
        <taxon>Artiodactyla</taxon>
        <taxon>Ruminantia</taxon>
        <taxon>Pecora</taxon>
        <taxon>Cervidae</taxon>
        <taxon>Cervinae</taxon>
        <taxon>Cervus</taxon>
    </lineage>
</organism>
<evidence type="ECO:0000256" key="3">
    <source>
        <dbReference type="ARBA" id="ARBA00022989"/>
    </source>
</evidence>
<evidence type="ECO:0000256" key="7">
    <source>
        <dbReference type="SAM" id="MobiDB-lite"/>
    </source>
</evidence>
<dbReference type="PANTHER" id="PTHR21184">
    <property type="entry name" value="MENORIN (DENDRITIC BRANCHING PROTEIN)"/>
    <property type="match status" value="1"/>
</dbReference>
<feature type="region of interest" description="Disordered" evidence="7">
    <location>
        <begin position="71"/>
        <end position="100"/>
    </location>
</feature>
<evidence type="ECO:0000256" key="1">
    <source>
        <dbReference type="ARBA" id="ARBA00004167"/>
    </source>
</evidence>
<reference evidence="10 11" key="1">
    <citation type="journal article" date="2018" name="Mol. Genet. Genomics">
        <title>The red deer Cervus elaphus genome CerEla1.0: sequencing, annotating, genes, and chromosomes.</title>
        <authorList>
            <person name="Bana N.A."/>
            <person name="Nyiri A."/>
            <person name="Nagy J."/>
            <person name="Frank K."/>
            <person name="Nagy T."/>
            <person name="Steger V."/>
            <person name="Schiller M."/>
            <person name="Lakatos P."/>
            <person name="Sugar L."/>
            <person name="Horn P."/>
            <person name="Barta E."/>
            <person name="Orosz L."/>
        </authorList>
    </citation>
    <scope>NUCLEOTIDE SEQUENCE [LARGE SCALE GENOMIC DNA]</scope>
    <source>
        <strain evidence="10">Hungarian</strain>
    </source>
</reference>